<proteinExistence type="inferred from homology"/>
<dbReference type="InterPro" id="IPR001360">
    <property type="entry name" value="Glyco_hydro_1"/>
</dbReference>
<accession>A0A2P2PT04</accession>
<dbReference type="PANTHER" id="PTHR10353:SF27">
    <property type="entry name" value="BETA-GLUCOSIDASE 47"/>
    <property type="match status" value="1"/>
</dbReference>
<protein>
    <submittedName>
        <fullName evidence="3">Uncharacterized protein</fullName>
    </submittedName>
</protein>
<comment type="similarity">
    <text evidence="1 2">Belongs to the glycosyl hydrolase 1 family.</text>
</comment>
<organism evidence="3">
    <name type="scientific">Rhizophora mucronata</name>
    <name type="common">Asiatic mangrove</name>
    <dbReference type="NCBI Taxonomy" id="61149"/>
    <lineage>
        <taxon>Eukaryota</taxon>
        <taxon>Viridiplantae</taxon>
        <taxon>Streptophyta</taxon>
        <taxon>Embryophyta</taxon>
        <taxon>Tracheophyta</taxon>
        <taxon>Spermatophyta</taxon>
        <taxon>Magnoliopsida</taxon>
        <taxon>eudicotyledons</taxon>
        <taxon>Gunneridae</taxon>
        <taxon>Pentapetalae</taxon>
        <taxon>rosids</taxon>
        <taxon>fabids</taxon>
        <taxon>Malpighiales</taxon>
        <taxon>Rhizophoraceae</taxon>
        <taxon>Rhizophora</taxon>
    </lineage>
</organism>
<dbReference type="GO" id="GO:0005975">
    <property type="term" value="P:carbohydrate metabolic process"/>
    <property type="evidence" value="ECO:0007669"/>
    <property type="project" value="InterPro"/>
</dbReference>
<evidence type="ECO:0000256" key="2">
    <source>
        <dbReference type="RuleBase" id="RU003690"/>
    </source>
</evidence>
<dbReference type="Gene3D" id="3.20.20.80">
    <property type="entry name" value="Glycosidases"/>
    <property type="match status" value="1"/>
</dbReference>
<dbReference type="EMBL" id="GGEC01077275">
    <property type="protein sequence ID" value="MBX57759.1"/>
    <property type="molecule type" value="Transcribed_RNA"/>
</dbReference>
<dbReference type="GO" id="GO:0008422">
    <property type="term" value="F:beta-glucosidase activity"/>
    <property type="evidence" value="ECO:0007669"/>
    <property type="project" value="TreeGrafter"/>
</dbReference>
<dbReference type="InterPro" id="IPR017853">
    <property type="entry name" value="GH"/>
</dbReference>
<reference evidence="3" key="1">
    <citation type="submission" date="2018-02" db="EMBL/GenBank/DDBJ databases">
        <title>Rhizophora mucronata_Transcriptome.</title>
        <authorList>
            <person name="Meera S.P."/>
            <person name="Sreeshan A."/>
            <person name="Augustine A."/>
        </authorList>
    </citation>
    <scope>NUCLEOTIDE SEQUENCE</scope>
    <source>
        <tissue evidence="3">Leaf</tissue>
    </source>
</reference>
<dbReference type="PRINTS" id="PR00131">
    <property type="entry name" value="GLHYDRLASE1"/>
</dbReference>
<dbReference type="SUPFAM" id="SSF51445">
    <property type="entry name" value="(Trans)glycosidases"/>
    <property type="match status" value="1"/>
</dbReference>
<evidence type="ECO:0000256" key="1">
    <source>
        <dbReference type="ARBA" id="ARBA00010838"/>
    </source>
</evidence>
<dbReference type="AlphaFoldDB" id="A0A2P2PT04"/>
<name>A0A2P2PT04_RHIMU</name>
<evidence type="ECO:0000313" key="3">
    <source>
        <dbReference type="EMBL" id="MBX57759.1"/>
    </source>
</evidence>
<dbReference type="Pfam" id="PF00232">
    <property type="entry name" value="Glyco_hydro_1"/>
    <property type="match status" value="1"/>
</dbReference>
<dbReference type="PANTHER" id="PTHR10353">
    <property type="entry name" value="GLYCOSYL HYDROLASE"/>
    <property type="match status" value="1"/>
</dbReference>
<sequence>MSSYLDSLEKAFRNGADVRGYFVWSLLDNFEWTSGYTIRFGLYYVDFATLNRTRKLSASWYKDHIANHKARTTCS</sequence>